<dbReference type="InterPro" id="IPR036864">
    <property type="entry name" value="Zn2-C6_fun-type_DNA-bd_sf"/>
</dbReference>
<gene>
    <name evidence="8" type="ORF">ASPVEDRAFT_40246</name>
</gene>
<dbReference type="VEuPathDB" id="FungiDB:ASPVEDRAFT_40246"/>
<accession>A0A1L9PGR3</accession>
<evidence type="ECO:0000259" key="7">
    <source>
        <dbReference type="PROSITE" id="PS50048"/>
    </source>
</evidence>
<dbReference type="Pfam" id="PF11951">
    <property type="entry name" value="Fungal_trans_2"/>
    <property type="match status" value="1"/>
</dbReference>
<keyword evidence="9" id="KW-1185">Reference proteome</keyword>
<dbReference type="SMART" id="SM00066">
    <property type="entry name" value="GAL4"/>
    <property type="match status" value="1"/>
</dbReference>
<dbReference type="CDD" id="cd00067">
    <property type="entry name" value="GAL4"/>
    <property type="match status" value="1"/>
</dbReference>
<dbReference type="RefSeq" id="XP_040666471.1">
    <property type="nucleotide sequence ID" value="XM_040812098.1"/>
</dbReference>
<evidence type="ECO:0000313" key="9">
    <source>
        <dbReference type="Proteomes" id="UP000184073"/>
    </source>
</evidence>
<evidence type="ECO:0000313" key="8">
    <source>
        <dbReference type="EMBL" id="OJJ00709.1"/>
    </source>
</evidence>
<dbReference type="PANTHER" id="PTHR37534:SF49">
    <property type="entry name" value="LYSINE BIOSYNTHESIS REGULATORY PROTEIN LYS14"/>
    <property type="match status" value="1"/>
</dbReference>
<feature type="region of interest" description="Disordered" evidence="6">
    <location>
        <begin position="58"/>
        <end position="86"/>
    </location>
</feature>
<dbReference type="Gene3D" id="4.10.240.10">
    <property type="entry name" value="Zn(2)-C6 fungal-type DNA-binding domain"/>
    <property type="match status" value="1"/>
</dbReference>
<keyword evidence="3" id="KW-0238">DNA-binding</keyword>
<dbReference type="AlphaFoldDB" id="A0A1L9PGR3"/>
<keyword evidence="5" id="KW-0539">Nucleus</keyword>
<sequence length="538" mass="61100">MTDPITRARTGCWTCRARRVKCDETHPVCRRCTRTKSSCGYGIRLTWHEESIARGVCHGRSTKHSPSRKNFNQPNSSHRKGDAREPSSNQACAWAFLNTSVTDLEIYFNLRHDSQIEDLIKGPPPTISTLPMSRSKHDPTLMSYFERIICSSSTLVDNAHCNPYRYLILPMALASDGLYHATLAIAANTLRLSNPSYRVPALEHHHHALGYLRYLLGKDRWTDRELDEMTGLVLMLCWFEISDNSCSSWVTHLNGYQELLRARQHRQATRSHSQSVHSEQLSSFFNRYFAFHFVLARTAFRLDDSVFAQPMLGLTNDDMSEESEADIIDPYMGLSHSLLLLINQVAQIAWDNRGSGSDILQLKERLENLHQIPPPLDNNAEADTECVAIAEANQLGALLLLYEVCTGKDTKNDRGSSRCLPILDLGGKAHCVKRILSLILEKKTSMMRTAVLPLWPLFLAGCCAPTDVERVIVMQLFEELEGIRRLGNIAPAMEVVQMVWRQRDLAAQDERKKSDRGLTRFEWERAMAMLGDWKLSLT</sequence>
<keyword evidence="2" id="KW-0805">Transcription regulation</keyword>
<evidence type="ECO:0000256" key="1">
    <source>
        <dbReference type="ARBA" id="ARBA00004123"/>
    </source>
</evidence>
<dbReference type="GO" id="GO:0000976">
    <property type="term" value="F:transcription cis-regulatory region binding"/>
    <property type="evidence" value="ECO:0007669"/>
    <property type="project" value="TreeGrafter"/>
</dbReference>
<name>A0A1L9PGR3_ASPVE</name>
<proteinExistence type="predicted"/>
<dbReference type="GeneID" id="63727609"/>
<dbReference type="InterPro" id="IPR001138">
    <property type="entry name" value="Zn2Cys6_DnaBD"/>
</dbReference>
<dbReference type="GO" id="GO:0008270">
    <property type="term" value="F:zinc ion binding"/>
    <property type="evidence" value="ECO:0007669"/>
    <property type="project" value="InterPro"/>
</dbReference>
<dbReference type="PANTHER" id="PTHR37534">
    <property type="entry name" value="TRANSCRIPTIONAL ACTIVATOR PROTEIN UGA3"/>
    <property type="match status" value="1"/>
</dbReference>
<reference evidence="9" key="1">
    <citation type="journal article" date="2017" name="Genome Biol.">
        <title>Comparative genomics reveals high biological diversity and specific adaptations in the industrially and medically important fungal genus Aspergillus.</title>
        <authorList>
            <person name="de Vries R.P."/>
            <person name="Riley R."/>
            <person name="Wiebenga A."/>
            <person name="Aguilar-Osorio G."/>
            <person name="Amillis S."/>
            <person name="Uchima C.A."/>
            <person name="Anderluh G."/>
            <person name="Asadollahi M."/>
            <person name="Askin M."/>
            <person name="Barry K."/>
            <person name="Battaglia E."/>
            <person name="Bayram O."/>
            <person name="Benocci T."/>
            <person name="Braus-Stromeyer S.A."/>
            <person name="Caldana C."/>
            <person name="Canovas D."/>
            <person name="Cerqueira G.C."/>
            <person name="Chen F."/>
            <person name="Chen W."/>
            <person name="Choi C."/>
            <person name="Clum A."/>
            <person name="Dos Santos R.A."/>
            <person name="Damasio A.R."/>
            <person name="Diallinas G."/>
            <person name="Emri T."/>
            <person name="Fekete E."/>
            <person name="Flipphi M."/>
            <person name="Freyberg S."/>
            <person name="Gallo A."/>
            <person name="Gournas C."/>
            <person name="Habgood R."/>
            <person name="Hainaut M."/>
            <person name="Harispe M.L."/>
            <person name="Henrissat B."/>
            <person name="Hilden K.S."/>
            <person name="Hope R."/>
            <person name="Hossain A."/>
            <person name="Karabika E."/>
            <person name="Karaffa L."/>
            <person name="Karanyi Z."/>
            <person name="Krasevec N."/>
            <person name="Kuo A."/>
            <person name="Kusch H."/>
            <person name="LaButti K."/>
            <person name="Lagendijk E.L."/>
            <person name="Lapidus A."/>
            <person name="Levasseur A."/>
            <person name="Lindquist E."/>
            <person name="Lipzen A."/>
            <person name="Logrieco A.F."/>
            <person name="MacCabe A."/>
            <person name="Maekelae M.R."/>
            <person name="Malavazi I."/>
            <person name="Melin P."/>
            <person name="Meyer V."/>
            <person name="Mielnichuk N."/>
            <person name="Miskei M."/>
            <person name="Molnar A.P."/>
            <person name="Mule G."/>
            <person name="Ngan C.Y."/>
            <person name="Orejas M."/>
            <person name="Orosz E."/>
            <person name="Ouedraogo J.P."/>
            <person name="Overkamp K.M."/>
            <person name="Park H.-S."/>
            <person name="Perrone G."/>
            <person name="Piumi F."/>
            <person name="Punt P.J."/>
            <person name="Ram A.F."/>
            <person name="Ramon A."/>
            <person name="Rauscher S."/>
            <person name="Record E."/>
            <person name="Riano-Pachon D.M."/>
            <person name="Robert V."/>
            <person name="Roehrig J."/>
            <person name="Ruller R."/>
            <person name="Salamov A."/>
            <person name="Salih N.S."/>
            <person name="Samson R.A."/>
            <person name="Sandor E."/>
            <person name="Sanguinetti M."/>
            <person name="Schuetze T."/>
            <person name="Sepcic K."/>
            <person name="Shelest E."/>
            <person name="Sherlock G."/>
            <person name="Sophianopoulou V."/>
            <person name="Squina F.M."/>
            <person name="Sun H."/>
            <person name="Susca A."/>
            <person name="Todd R.B."/>
            <person name="Tsang A."/>
            <person name="Unkles S.E."/>
            <person name="van de Wiele N."/>
            <person name="van Rossen-Uffink D."/>
            <person name="Oliveira J.V."/>
            <person name="Vesth T.C."/>
            <person name="Visser J."/>
            <person name="Yu J.-H."/>
            <person name="Zhou M."/>
            <person name="Andersen M.R."/>
            <person name="Archer D.B."/>
            <person name="Baker S.E."/>
            <person name="Benoit I."/>
            <person name="Brakhage A.A."/>
            <person name="Braus G.H."/>
            <person name="Fischer R."/>
            <person name="Frisvad J.C."/>
            <person name="Goldman G.H."/>
            <person name="Houbraken J."/>
            <person name="Oakley B."/>
            <person name="Pocsi I."/>
            <person name="Scazzocchio C."/>
            <person name="Seiboth B."/>
            <person name="vanKuyk P.A."/>
            <person name="Wortman J."/>
            <person name="Dyer P.S."/>
            <person name="Grigoriev I.V."/>
        </authorList>
    </citation>
    <scope>NUCLEOTIDE SEQUENCE [LARGE SCALE GENOMIC DNA]</scope>
    <source>
        <strain evidence="9">CBS 583.65</strain>
    </source>
</reference>
<organism evidence="8 9">
    <name type="scientific">Aspergillus versicolor CBS 583.65</name>
    <dbReference type="NCBI Taxonomy" id="1036611"/>
    <lineage>
        <taxon>Eukaryota</taxon>
        <taxon>Fungi</taxon>
        <taxon>Dikarya</taxon>
        <taxon>Ascomycota</taxon>
        <taxon>Pezizomycotina</taxon>
        <taxon>Eurotiomycetes</taxon>
        <taxon>Eurotiomycetidae</taxon>
        <taxon>Eurotiales</taxon>
        <taxon>Aspergillaceae</taxon>
        <taxon>Aspergillus</taxon>
        <taxon>Aspergillus subgen. Nidulantes</taxon>
    </lineage>
</organism>
<dbReference type="PROSITE" id="PS50048">
    <property type="entry name" value="ZN2_CY6_FUNGAL_2"/>
    <property type="match status" value="1"/>
</dbReference>
<evidence type="ECO:0000256" key="6">
    <source>
        <dbReference type="SAM" id="MobiDB-lite"/>
    </source>
</evidence>
<dbReference type="GO" id="GO:0005634">
    <property type="term" value="C:nucleus"/>
    <property type="evidence" value="ECO:0007669"/>
    <property type="project" value="UniProtKB-SubCell"/>
</dbReference>
<dbReference type="SUPFAM" id="SSF57701">
    <property type="entry name" value="Zn2/Cys6 DNA-binding domain"/>
    <property type="match status" value="1"/>
</dbReference>
<dbReference type="EMBL" id="KV878127">
    <property type="protein sequence ID" value="OJJ00709.1"/>
    <property type="molecule type" value="Genomic_DNA"/>
</dbReference>
<evidence type="ECO:0000256" key="3">
    <source>
        <dbReference type="ARBA" id="ARBA00023125"/>
    </source>
</evidence>
<dbReference type="OrthoDB" id="3477330at2759"/>
<dbReference type="Pfam" id="PF00172">
    <property type="entry name" value="Zn_clus"/>
    <property type="match status" value="1"/>
</dbReference>
<dbReference type="PROSITE" id="PS00463">
    <property type="entry name" value="ZN2_CY6_FUNGAL_1"/>
    <property type="match status" value="1"/>
</dbReference>
<dbReference type="InterPro" id="IPR021858">
    <property type="entry name" value="Fun_TF"/>
</dbReference>
<evidence type="ECO:0000256" key="2">
    <source>
        <dbReference type="ARBA" id="ARBA00023015"/>
    </source>
</evidence>
<evidence type="ECO:0000256" key="4">
    <source>
        <dbReference type="ARBA" id="ARBA00023163"/>
    </source>
</evidence>
<dbReference type="Proteomes" id="UP000184073">
    <property type="component" value="Unassembled WGS sequence"/>
</dbReference>
<dbReference type="STRING" id="1036611.A0A1L9PGR3"/>
<evidence type="ECO:0000256" key="5">
    <source>
        <dbReference type="ARBA" id="ARBA00023242"/>
    </source>
</evidence>
<protein>
    <recommendedName>
        <fullName evidence="7">Zn(2)-C6 fungal-type domain-containing protein</fullName>
    </recommendedName>
</protein>
<dbReference type="GO" id="GO:0000981">
    <property type="term" value="F:DNA-binding transcription factor activity, RNA polymerase II-specific"/>
    <property type="evidence" value="ECO:0007669"/>
    <property type="project" value="InterPro"/>
</dbReference>
<feature type="domain" description="Zn(2)-C6 fungal-type" evidence="7">
    <location>
        <begin position="11"/>
        <end position="41"/>
    </location>
</feature>
<keyword evidence="4" id="KW-0804">Transcription</keyword>
<comment type="subcellular location">
    <subcellularLocation>
        <location evidence="1">Nucleus</location>
    </subcellularLocation>
</comment>
<dbReference type="GO" id="GO:0045944">
    <property type="term" value="P:positive regulation of transcription by RNA polymerase II"/>
    <property type="evidence" value="ECO:0007669"/>
    <property type="project" value="TreeGrafter"/>
</dbReference>